<dbReference type="Gene3D" id="2.40.30.10">
    <property type="entry name" value="Translation factors"/>
    <property type="match status" value="1"/>
</dbReference>
<dbReference type="PRINTS" id="PR00315">
    <property type="entry name" value="ELONGATNFCT"/>
</dbReference>
<evidence type="ECO:0000256" key="3">
    <source>
        <dbReference type="ARBA" id="ARBA00022768"/>
    </source>
</evidence>
<name>A0AA35RHY1_GEOBA</name>
<comment type="similarity">
    <text evidence="6">Belongs to the GTP-binding elongation factor family. EF-G/EF-2 subfamily.</text>
</comment>
<reference evidence="8" key="1">
    <citation type="submission" date="2023-03" db="EMBL/GenBank/DDBJ databases">
        <authorList>
            <person name="Steffen K."/>
            <person name="Cardenas P."/>
        </authorList>
    </citation>
    <scope>NUCLEOTIDE SEQUENCE</scope>
</reference>
<evidence type="ECO:0000256" key="5">
    <source>
        <dbReference type="ARBA" id="ARBA00023134"/>
    </source>
</evidence>
<dbReference type="FunFam" id="3.30.230.10:FF:000003">
    <property type="entry name" value="Elongation factor G"/>
    <property type="match status" value="1"/>
</dbReference>
<dbReference type="InterPro" id="IPR005517">
    <property type="entry name" value="Transl_elong_EFG/EF2_IV"/>
</dbReference>
<dbReference type="PANTHER" id="PTHR43261:SF1">
    <property type="entry name" value="RIBOSOME-RELEASING FACTOR 2, MITOCHONDRIAL"/>
    <property type="match status" value="1"/>
</dbReference>
<accession>A0AA35RHY1</accession>
<dbReference type="FunFam" id="3.30.70.870:FF:000001">
    <property type="entry name" value="Elongation factor G"/>
    <property type="match status" value="1"/>
</dbReference>
<protein>
    <recommendedName>
        <fullName evidence="6">Elongation factor G, mitochondrial</fullName>
        <shortName evidence="6">EF-Gmt</shortName>
    </recommendedName>
    <alternativeName>
        <fullName evidence="6">Elongation factor G 1, mitochondrial</fullName>
        <shortName evidence="6">mEF-G 1</shortName>
    </alternativeName>
    <alternativeName>
        <fullName evidence="6">Elongation factor G1</fullName>
    </alternativeName>
</protein>
<proteinExistence type="inferred from homology"/>
<dbReference type="Gene3D" id="3.30.70.870">
    <property type="entry name" value="Elongation Factor G (Translational Gtpase), domain 3"/>
    <property type="match status" value="1"/>
</dbReference>
<dbReference type="Pfam" id="PF00679">
    <property type="entry name" value="EFG_C"/>
    <property type="match status" value="1"/>
</dbReference>
<dbReference type="FunFam" id="3.40.50.300:FF:000029">
    <property type="entry name" value="Elongation factor G"/>
    <property type="match status" value="1"/>
</dbReference>
<dbReference type="HAMAP" id="MF_00054_B">
    <property type="entry name" value="EF_G_EF_2_B"/>
    <property type="match status" value="1"/>
</dbReference>
<dbReference type="FunFam" id="3.30.70.240:FF:000001">
    <property type="entry name" value="Elongation factor G"/>
    <property type="match status" value="1"/>
</dbReference>
<dbReference type="CDD" id="cd01434">
    <property type="entry name" value="EFG_mtEFG1_IV"/>
    <property type="match status" value="1"/>
</dbReference>
<dbReference type="Gene3D" id="3.30.230.10">
    <property type="match status" value="1"/>
</dbReference>
<dbReference type="InterPro" id="IPR009000">
    <property type="entry name" value="Transl_B-barrel_sf"/>
</dbReference>
<sequence>MTVVTTPADQIRNIGFIAHIDAGKTTVTERVLYLTGRIRKVGGVDEGTTAMDWMPQEKERGITITAAATTAYWRDHQVNIIDTPGHVDFTAEVERSLRVLDGGIVVLDAVAGVQPQSETVWRQADTYNVPRICFVNKMDRVGASYERTIESVRRRLKGNPVAVQVPIGEEDEFRGVVDLIEGQAIMYSDGRDDVADPPELMPVPPEYERAYQDYRQEMIEKIVETDEALLIKYLEGEDICADDLRSALRSATINRQLVPVLCGSAMRGKGVHPLLDAIICYLPSPLDVPAVEGKVPDTETMEIREPLDSEPLSALAFKVVIDPYVGRLVFLRIYSGKVESGAAVRNVTRGNRERMGRLLRMHANHREELPEITAGNICAAVGLKDTFTGDTICTDHKPVILEPPHFPEPVVSVAIEPATRVDQDKLGEAMRKLSEEDPTFVVRFNDETGQTVISGMGELHLEVLVDRMRREFDVEARVGQPRVAYRETITKAIRVEGRFVRQTGGHGQYGHVWLQLEPQERGAGFEFVDGTSGGVIPRNYIPAVSAGVKQALDNGPLAGYPLVDLKVTLVDGSYHTVDSSEMAFRSAGMIAMRDGTRRAAPVLQEPFFEMEIVTPGEYLSEVLSDLGGRRTQIRSIEGQDGLQTVSAMIPLGETFAYTTALRSLTRGRASYTMEFRHYEPVPESVARTLVTNR</sequence>
<dbReference type="Pfam" id="PF03764">
    <property type="entry name" value="EFG_IV"/>
    <property type="match status" value="1"/>
</dbReference>
<dbReference type="CDD" id="cd04088">
    <property type="entry name" value="EFG_mtEFG_II"/>
    <property type="match status" value="1"/>
</dbReference>
<dbReference type="SMART" id="SM00838">
    <property type="entry name" value="EFG_C"/>
    <property type="match status" value="1"/>
</dbReference>
<dbReference type="GO" id="GO:0005739">
    <property type="term" value="C:mitochondrion"/>
    <property type="evidence" value="ECO:0007669"/>
    <property type="project" value="UniProtKB-SubCell"/>
</dbReference>
<dbReference type="EMBL" id="CASHTH010001131">
    <property type="protein sequence ID" value="CAI8011834.1"/>
    <property type="molecule type" value="Genomic_DNA"/>
</dbReference>
<dbReference type="NCBIfam" id="NF009379">
    <property type="entry name" value="PRK12740.1-3"/>
    <property type="match status" value="1"/>
</dbReference>
<dbReference type="InterPro" id="IPR041095">
    <property type="entry name" value="EFG_II"/>
</dbReference>
<keyword evidence="3 6" id="KW-0251">Elongation factor</keyword>
<evidence type="ECO:0000256" key="2">
    <source>
        <dbReference type="ARBA" id="ARBA00022741"/>
    </source>
</evidence>
<dbReference type="NCBIfam" id="TIGR00484">
    <property type="entry name" value="EF-G"/>
    <property type="match status" value="1"/>
</dbReference>
<dbReference type="Proteomes" id="UP001174909">
    <property type="component" value="Unassembled WGS sequence"/>
</dbReference>
<comment type="subcellular location">
    <subcellularLocation>
        <location evidence="6">Mitochondrion</location>
    </subcellularLocation>
</comment>
<dbReference type="PROSITE" id="PS51722">
    <property type="entry name" value="G_TR_2"/>
    <property type="match status" value="1"/>
</dbReference>
<dbReference type="NCBIfam" id="TIGR00231">
    <property type="entry name" value="small_GTP"/>
    <property type="match status" value="1"/>
</dbReference>
<dbReference type="Gene3D" id="3.30.70.240">
    <property type="match status" value="1"/>
</dbReference>
<dbReference type="Gene3D" id="3.40.50.300">
    <property type="entry name" value="P-loop containing nucleotide triphosphate hydrolases"/>
    <property type="match status" value="1"/>
</dbReference>
<dbReference type="NCBIfam" id="NF009381">
    <property type="entry name" value="PRK12740.1-5"/>
    <property type="match status" value="1"/>
</dbReference>
<dbReference type="SMART" id="SM00889">
    <property type="entry name" value="EFG_IV"/>
    <property type="match status" value="1"/>
</dbReference>
<keyword evidence="4 6" id="KW-0648">Protein biosynthesis</keyword>
<dbReference type="InterPro" id="IPR004161">
    <property type="entry name" value="EFTu-like_2"/>
</dbReference>
<dbReference type="AlphaFoldDB" id="A0AA35RHY1"/>
<dbReference type="Pfam" id="PF03144">
    <property type="entry name" value="GTP_EFTU_D2"/>
    <property type="match status" value="1"/>
</dbReference>
<dbReference type="GO" id="GO:0005525">
    <property type="term" value="F:GTP binding"/>
    <property type="evidence" value="ECO:0007669"/>
    <property type="project" value="UniProtKB-UniRule"/>
</dbReference>
<dbReference type="SUPFAM" id="SSF50447">
    <property type="entry name" value="Translation proteins"/>
    <property type="match status" value="1"/>
</dbReference>
<dbReference type="InterPro" id="IPR020568">
    <property type="entry name" value="Ribosomal_Su5_D2-typ_SF"/>
</dbReference>
<dbReference type="PROSITE" id="PS00301">
    <property type="entry name" value="G_TR_1"/>
    <property type="match status" value="1"/>
</dbReference>
<dbReference type="CDD" id="cd01886">
    <property type="entry name" value="EF-G"/>
    <property type="match status" value="1"/>
</dbReference>
<dbReference type="InterPro" id="IPR047872">
    <property type="entry name" value="EFG_IV"/>
</dbReference>
<dbReference type="InterPro" id="IPR004540">
    <property type="entry name" value="Transl_elong_EFG/EF2"/>
</dbReference>
<evidence type="ECO:0000256" key="4">
    <source>
        <dbReference type="ARBA" id="ARBA00022917"/>
    </source>
</evidence>
<dbReference type="InterPro" id="IPR009022">
    <property type="entry name" value="EFG_III"/>
</dbReference>
<dbReference type="InterPro" id="IPR000795">
    <property type="entry name" value="T_Tr_GTP-bd_dom"/>
</dbReference>
<comment type="pathway">
    <text evidence="6">Protein biosynthesis; polypeptide chain elongation.</text>
</comment>
<dbReference type="CDD" id="cd03713">
    <property type="entry name" value="EFG_mtEFG_C"/>
    <property type="match status" value="1"/>
</dbReference>
<evidence type="ECO:0000256" key="6">
    <source>
        <dbReference type="HAMAP-Rule" id="MF_03061"/>
    </source>
</evidence>
<dbReference type="InterPro" id="IPR035649">
    <property type="entry name" value="EFG_V"/>
</dbReference>
<evidence type="ECO:0000256" key="1">
    <source>
        <dbReference type="ARBA" id="ARBA00005870"/>
    </source>
</evidence>
<feature type="domain" description="Tr-type G" evidence="7">
    <location>
        <begin position="9"/>
        <end position="286"/>
    </location>
</feature>
<dbReference type="SUPFAM" id="SSF52540">
    <property type="entry name" value="P-loop containing nucleoside triphosphate hydrolases"/>
    <property type="match status" value="1"/>
</dbReference>
<comment type="caution">
    <text evidence="8">The sequence shown here is derived from an EMBL/GenBank/DDBJ whole genome shotgun (WGS) entry which is preliminary data.</text>
</comment>
<dbReference type="InterPro" id="IPR035647">
    <property type="entry name" value="EFG_III/V"/>
</dbReference>
<feature type="binding site" evidence="6">
    <location>
        <begin position="82"/>
        <end position="86"/>
    </location>
    <ligand>
        <name>GTP</name>
        <dbReference type="ChEBI" id="CHEBI:37565"/>
    </ligand>
</feature>
<dbReference type="InterPro" id="IPR027417">
    <property type="entry name" value="P-loop_NTPase"/>
</dbReference>
<keyword evidence="9" id="KW-1185">Reference proteome</keyword>
<organism evidence="8 9">
    <name type="scientific">Geodia barretti</name>
    <name type="common">Barrett's horny sponge</name>
    <dbReference type="NCBI Taxonomy" id="519541"/>
    <lineage>
        <taxon>Eukaryota</taxon>
        <taxon>Metazoa</taxon>
        <taxon>Porifera</taxon>
        <taxon>Demospongiae</taxon>
        <taxon>Heteroscleromorpha</taxon>
        <taxon>Tetractinellida</taxon>
        <taxon>Astrophorina</taxon>
        <taxon>Geodiidae</taxon>
        <taxon>Geodia</taxon>
    </lineage>
</organism>
<dbReference type="CDD" id="cd16262">
    <property type="entry name" value="EFG_III"/>
    <property type="match status" value="1"/>
</dbReference>
<feature type="binding site" evidence="6">
    <location>
        <begin position="18"/>
        <end position="25"/>
    </location>
    <ligand>
        <name>GTP</name>
        <dbReference type="ChEBI" id="CHEBI:37565"/>
    </ligand>
</feature>
<comment type="similarity">
    <text evidence="1">Belongs to the TRAFAC class translation factor GTPase superfamily. Classic translation factor GTPase family. EF-G/EF-2 subfamily.</text>
</comment>
<dbReference type="Pfam" id="PF00009">
    <property type="entry name" value="GTP_EFTU"/>
    <property type="match status" value="1"/>
</dbReference>
<dbReference type="FunFam" id="2.40.30.10:FF:000006">
    <property type="entry name" value="Elongation factor G"/>
    <property type="match status" value="1"/>
</dbReference>
<dbReference type="GO" id="GO:0032790">
    <property type="term" value="P:ribosome disassembly"/>
    <property type="evidence" value="ECO:0007669"/>
    <property type="project" value="TreeGrafter"/>
</dbReference>
<dbReference type="Pfam" id="PF14492">
    <property type="entry name" value="EFG_III"/>
    <property type="match status" value="1"/>
</dbReference>
<feature type="binding site" evidence="6">
    <location>
        <begin position="136"/>
        <end position="139"/>
    </location>
    <ligand>
        <name>GTP</name>
        <dbReference type="ChEBI" id="CHEBI:37565"/>
    </ligand>
</feature>
<evidence type="ECO:0000313" key="8">
    <source>
        <dbReference type="EMBL" id="CAI8011834.1"/>
    </source>
</evidence>
<evidence type="ECO:0000259" key="7">
    <source>
        <dbReference type="PROSITE" id="PS51722"/>
    </source>
</evidence>
<dbReference type="InterPro" id="IPR000640">
    <property type="entry name" value="EFG_V-like"/>
</dbReference>
<dbReference type="InterPro" id="IPR031157">
    <property type="entry name" value="G_TR_CS"/>
</dbReference>
<comment type="function">
    <text evidence="6">Mitochondrial GTPase that catalyzes the GTP-dependent ribosomal translocation step during translation elongation. During this step, the ribosome changes from the pre-translocational (PRE) to the post-translocational (POST) state as the newly formed A-site-bound peptidyl-tRNA and P-site-bound deacylated tRNA move to the P and E sites, respectively. Catalyzes the coordinated movement of the two tRNA molecules, the mRNA and conformational changes in the ribosome.</text>
</comment>
<dbReference type="PANTHER" id="PTHR43261">
    <property type="entry name" value="TRANSLATION ELONGATION FACTOR G-RELATED"/>
    <property type="match status" value="1"/>
</dbReference>
<dbReference type="GO" id="GO:0003746">
    <property type="term" value="F:translation elongation factor activity"/>
    <property type="evidence" value="ECO:0007669"/>
    <property type="project" value="UniProtKB-UniRule"/>
</dbReference>
<gene>
    <name evidence="8" type="ORF">GBAR_LOCUS7590</name>
</gene>
<keyword evidence="5 6" id="KW-0342">GTP-binding</keyword>
<dbReference type="GO" id="GO:0003924">
    <property type="term" value="F:GTPase activity"/>
    <property type="evidence" value="ECO:0007669"/>
    <property type="project" value="UniProtKB-UniRule"/>
</dbReference>
<keyword evidence="2 6" id="KW-0547">Nucleotide-binding</keyword>
<evidence type="ECO:0000313" key="9">
    <source>
        <dbReference type="Proteomes" id="UP001174909"/>
    </source>
</evidence>
<dbReference type="GO" id="GO:0070125">
    <property type="term" value="P:mitochondrial translational elongation"/>
    <property type="evidence" value="ECO:0007669"/>
    <property type="project" value="UniProtKB-UniRule"/>
</dbReference>
<dbReference type="SUPFAM" id="SSF54980">
    <property type="entry name" value="EF-G C-terminal domain-like"/>
    <property type="match status" value="2"/>
</dbReference>
<keyword evidence="6" id="KW-0496">Mitochondrion</keyword>
<dbReference type="SUPFAM" id="SSF54211">
    <property type="entry name" value="Ribosomal protein S5 domain 2-like"/>
    <property type="match status" value="1"/>
</dbReference>
<dbReference type="InterPro" id="IPR005225">
    <property type="entry name" value="Small_GTP-bd"/>
</dbReference>
<dbReference type="InterPro" id="IPR014721">
    <property type="entry name" value="Ribsml_uS5_D2-typ_fold_subgr"/>
</dbReference>